<keyword evidence="1" id="KW-0732">Signal</keyword>
<name>A0ABS5K8D0_9BACT</name>
<evidence type="ECO:0000313" key="3">
    <source>
        <dbReference type="Proteomes" id="UP000721861"/>
    </source>
</evidence>
<comment type="caution">
    <text evidence="2">The sequence shown here is derived from an EMBL/GenBank/DDBJ whole genome shotgun (WGS) entry which is preliminary data.</text>
</comment>
<dbReference type="EMBL" id="JAGUCN010000006">
    <property type="protein sequence ID" value="MBS2211251.1"/>
    <property type="molecule type" value="Genomic_DNA"/>
</dbReference>
<evidence type="ECO:0000256" key="1">
    <source>
        <dbReference type="SAM" id="SignalP"/>
    </source>
</evidence>
<feature type="chain" id="PRO_5045953776" description="Sel1 repeat family protein" evidence="1">
    <location>
        <begin position="19"/>
        <end position="210"/>
    </location>
</feature>
<evidence type="ECO:0000313" key="2">
    <source>
        <dbReference type="EMBL" id="MBS2211251.1"/>
    </source>
</evidence>
<dbReference type="RefSeq" id="WP_212227285.1">
    <property type="nucleotide sequence ID" value="NZ_JAGUCN010000006.1"/>
</dbReference>
<sequence>MKTLTLIFALCLTQWMQANDYETIMQQNITQLYQTTDISMINQIAAGFQRIADVEKDEWLPLYYVAYAYARSTHFITDADSIDLQLDKAQLALKQLVSSKSDESEVYALQALVYSLRITNPMRGYKYSSLSNEALAKAEQLNAANPRIYYCKANNIYHTPKMFGGGKEKAQPLYEKAAELFASCKHPNQLWPTWGSIHNKVMLDKCLASE</sequence>
<reference evidence="2 3" key="1">
    <citation type="journal article" date="2014" name="Int. J. Syst. Evol. Microbiol.">
        <title>Carboxylicivirga gen. nov. in the family Marinilabiliaceae with two novel species, Carboxylicivirga mesophila sp. nov. and Carboxylicivirga taeanensis sp. nov., and reclassification of Cytophaga fermentans as Saccharicrinis fermentans gen. nov., comb. nov.</title>
        <authorList>
            <person name="Yang S.H."/>
            <person name="Seo H.S."/>
            <person name="Woo J.H."/>
            <person name="Oh H.M."/>
            <person name="Jang H."/>
            <person name="Lee J.H."/>
            <person name="Kim S.J."/>
            <person name="Kwon K.K."/>
        </authorList>
    </citation>
    <scope>NUCLEOTIDE SEQUENCE [LARGE SCALE GENOMIC DNA]</scope>
    <source>
        <strain evidence="2 3">JCM 18290</strain>
    </source>
</reference>
<organism evidence="2 3">
    <name type="scientific">Carboxylicivirga mesophila</name>
    <dbReference type="NCBI Taxonomy" id="1166478"/>
    <lineage>
        <taxon>Bacteria</taxon>
        <taxon>Pseudomonadati</taxon>
        <taxon>Bacteroidota</taxon>
        <taxon>Bacteroidia</taxon>
        <taxon>Marinilabiliales</taxon>
        <taxon>Marinilabiliaceae</taxon>
        <taxon>Carboxylicivirga</taxon>
    </lineage>
</organism>
<accession>A0ABS5K8D0</accession>
<feature type="signal peptide" evidence="1">
    <location>
        <begin position="1"/>
        <end position="18"/>
    </location>
</feature>
<gene>
    <name evidence="2" type="ORF">KEM09_07560</name>
</gene>
<keyword evidence="3" id="KW-1185">Reference proteome</keyword>
<proteinExistence type="predicted"/>
<dbReference type="Proteomes" id="UP000721861">
    <property type="component" value="Unassembled WGS sequence"/>
</dbReference>
<protein>
    <recommendedName>
        <fullName evidence="4">Sel1 repeat family protein</fullName>
    </recommendedName>
</protein>
<evidence type="ECO:0008006" key="4">
    <source>
        <dbReference type="Google" id="ProtNLM"/>
    </source>
</evidence>